<feature type="compositionally biased region" description="Pro residues" evidence="1">
    <location>
        <begin position="8"/>
        <end position="19"/>
    </location>
</feature>
<evidence type="ECO:0000256" key="2">
    <source>
        <dbReference type="SAM" id="Phobius"/>
    </source>
</evidence>
<evidence type="ECO:0000313" key="4">
    <source>
        <dbReference type="Proteomes" id="UP000177080"/>
    </source>
</evidence>
<protein>
    <recommendedName>
        <fullName evidence="5">ABC transporter substrate-binding protein</fullName>
    </recommendedName>
</protein>
<evidence type="ECO:0000256" key="1">
    <source>
        <dbReference type="SAM" id="MobiDB-lite"/>
    </source>
</evidence>
<sequence>MDITTPPTLVPPAPPPPDQSPNLPFRLSSSTPPPPPPPSRDAASQPTPQAPVKVVSSRRFPTKALFLALAGLLVVGLGAFAALFLLKSSPLSSQTIKYWGLWEPDTVMKPLIEEYQASHPKVKIEYTQQSPTEYRERLQAALSQSKGPDIFRIHNSWIPMFRADLAPVPPEIYSPQEYDSTFYPTARADLRLGSSYLAIPLEYDGLAMYINDDLLRGSGHSVPQNWDDFRVAAQAMTRCDTPDSSCTSKSRPIISGAAMGTADNIDHWQDILSVIMLQNKVNLNSPSGKAAEDVLTYYTNFAKFDRMWNSTLPSSTTQFAAGKVGFYFAPSWRVFEIQSKNPNLKFSLHPIPQLPVDTSRGEQPIAWASYWVEAVNKKSPQQGTAWDFIKFLSSKDGQQKFFQQSTSSGRAFGEPYSRVDLASSVQGSPYLGAIISQAPISHSWYIASHTFDGSSGINSRLSTYFADAVNYVVNGGSPGSAIKTLNNGISQVLTQYGLIVAPPTQK</sequence>
<dbReference type="STRING" id="1797259.A2989_01020"/>
<feature type="transmembrane region" description="Helical" evidence="2">
    <location>
        <begin position="64"/>
        <end position="86"/>
    </location>
</feature>
<name>A0A1F4ZC70_9BACT</name>
<accession>A0A1F4ZC70</accession>
<proteinExistence type="predicted"/>
<feature type="region of interest" description="Disordered" evidence="1">
    <location>
        <begin position="1"/>
        <end position="54"/>
    </location>
</feature>
<gene>
    <name evidence="3" type="ORF">A2989_01020</name>
</gene>
<dbReference type="InterPro" id="IPR006059">
    <property type="entry name" value="SBP"/>
</dbReference>
<evidence type="ECO:0000313" key="3">
    <source>
        <dbReference type="EMBL" id="OGD03397.1"/>
    </source>
</evidence>
<dbReference type="Proteomes" id="UP000177080">
    <property type="component" value="Unassembled WGS sequence"/>
</dbReference>
<organism evidence="3 4">
    <name type="scientific">Candidatus Amesbacteria bacterium RIFCSPLOWO2_01_FULL_48_25</name>
    <dbReference type="NCBI Taxonomy" id="1797259"/>
    <lineage>
        <taxon>Bacteria</taxon>
        <taxon>Candidatus Amesiibacteriota</taxon>
    </lineage>
</organism>
<reference evidence="3 4" key="1">
    <citation type="journal article" date="2016" name="Nat. Commun.">
        <title>Thousands of microbial genomes shed light on interconnected biogeochemical processes in an aquifer system.</title>
        <authorList>
            <person name="Anantharaman K."/>
            <person name="Brown C.T."/>
            <person name="Hug L.A."/>
            <person name="Sharon I."/>
            <person name="Castelle C.J."/>
            <person name="Probst A.J."/>
            <person name="Thomas B.C."/>
            <person name="Singh A."/>
            <person name="Wilkins M.J."/>
            <person name="Karaoz U."/>
            <person name="Brodie E.L."/>
            <person name="Williams K.H."/>
            <person name="Hubbard S.S."/>
            <person name="Banfield J.F."/>
        </authorList>
    </citation>
    <scope>NUCLEOTIDE SEQUENCE [LARGE SCALE GENOMIC DNA]</scope>
</reference>
<dbReference type="AlphaFoldDB" id="A0A1F4ZC70"/>
<dbReference type="InterPro" id="IPR050490">
    <property type="entry name" value="Bact_solute-bd_prot1"/>
</dbReference>
<feature type="compositionally biased region" description="Low complexity" evidence="1">
    <location>
        <begin position="20"/>
        <end position="30"/>
    </location>
</feature>
<dbReference type="EMBL" id="MEXN01000007">
    <property type="protein sequence ID" value="OGD03397.1"/>
    <property type="molecule type" value="Genomic_DNA"/>
</dbReference>
<dbReference type="SUPFAM" id="SSF53850">
    <property type="entry name" value="Periplasmic binding protein-like II"/>
    <property type="match status" value="1"/>
</dbReference>
<comment type="caution">
    <text evidence="3">The sequence shown here is derived from an EMBL/GenBank/DDBJ whole genome shotgun (WGS) entry which is preliminary data.</text>
</comment>
<dbReference type="PANTHER" id="PTHR43649:SF12">
    <property type="entry name" value="DIACETYLCHITOBIOSE BINDING PROTEIN DASA"/>
    <property type="match status" value="1"/>
</dbReference>
<keyword evidence="2" id="KW-1133">Transmembrane helix</keyword>
<evidence type="ECO:0008006" key="5">
    <source>
        <dbReference type="Google" id="ProtNLM"/>
    </source>
</evidence>
<dbReference type="PANTHER" id="PTHR43649">
    <property type="entry name" value="ARABINOSE-BINDING PROTEIN-RELATED"/>
    <property type="match status" value="1"/>
</dbReference>
<keyword evidence="2" id="KW-0472">Membrane</keyword>
<dbReference type="Pfam" id="PF13416">
    <property type="entry name" value="SBP_bac_8"/>
    <property type="match status" value="1"/>
</dbReference>
<dbReference type="Gene3D" id="3.40.190.10">
    <property type="entry name" value="Periplasmic binding protein-like II"/>
    <property type="match status" value="1"/>
</dbReference>
<keyword evidence="2" id="KW-0812">Transmembrane</keyword>